<dbReference type="Proteomes" id="UP001055811">
    <property type="component" value="Linkage Group LG04"/>
</dbReference>
<gene>
    <name evidence="1" type="ORF">L2E82_24600</name>
</gene>
<sequence length="85" mass="9820">MGPSSFLDIFQALTVLHFILLHVFTVSSLPLLFPEFFSHVVIHPQTNQFRHHLHVLFILSQPNCFWKFKINAVLHLESPSPGKTK</sequence>
<reference evidence="2" key="1">
    <citation type="journal article" date="2022" name="Mol. Ecol. Resour.">
        <title>The genomes of chicory, endive, great burdock and yacon provide insights into Asteraceae palaeo-polyploidization history and plant inulin production.</title>
        <authorList>
            <person name="Fan W."/>
            <person name="Wang S."/>
            <person name="Wang H."/>
            <person name="Wang A."/>
            <person name="Jiang F."/>
            <person name="Liu H."/>
            <person name="Zhao H."/>
            <person name="Xu D."/>
            <person name="Zhang Y."/>
        </authorList>
    </citation>
    <scope>NUCLEOTIDE SEQUENCE [LARGE SCALE GENOMIC DNA]</scope>
    <source>
        <strain evidence="2">cv. Punajuju</strain>
    </source>
</reference>
<organism evidence="1 2">
    <name type="scientific">Cichorium intybus</name>
    <name type="common">Chicory</name>
    <dbReference type="NCBI Taxonomy" id="13427"/>
    <lineage>
        <taxon>Eukaryota</taxon>
        <taxon>Viridiplantae</taxon>
        <taxon>Streptophyta</taxon>
        <taxon>Embryophyta</taxon>
        <taxon>Tracheophyta</taxon>
        <taxon>Spermatophyta</taxon>
        <taxon>Magnoliopsida</taxon>
        <taxon>eudicotyledons</taxon>
        <taxon>Gunneridae</taxon>
        <taxon>Pentapetalae</taxon>
        <taxon>asterids</taxon>
        <taxon>campanulids</taxon>
        <taxon>Asterales</taxon>
        <taxon>Asteraceae</taxon>
        <taxon>Cichorioideae</taxon>
        <taxon>Cichorieae</taxon>
        <taxon>Cichoriinae</taxon>
        <taxon>Cichorium</taxon>
    </lineage>
</organism>
<evidence type="ECO:0000313" key="1">
    <source>
        <dbReference type="EMBL" id="KAI3752566.1"/>
    </source>
</evidence>
<name>A0ACB9E1C8_CICIN</name>
<keyword evidence="2" id="KW-1185">Reference proteome</keyword>
<accession>A0ACB9E1C8</accession>
<dbReference type="EMBL" id="CM042012">
    <property type="protein sequence ID" value="KAI3752566.1"/>
    <property type="molecule type" value="Genomic_DNA"/>
</dbReference>
<proteinExistence type="predicted"/>
<evidence type="ECO:0000313" key="2">
    <source>
        <dbReference type="Proteomes" id="UP001055811"/>
    </source>
</evidence>
<protein>
    <submittedName>
        <fullName evidence="1">Uncharacterized protein</fullName>
    </submittedName>
</protein>
<reference evidence="1 2" key="2">
    <citation type="journal article" date="2022" name="Mol. Ecol. Resour.">
        <title>The genomes of chicory, endive, great burdock and yacon provide insights into Asteraceae paleo-polyploidization history and plant inulin production.</title>
        <authorList>
            <person name="Fan W."/>
            <person name="Wang S."/>
            <person name="Wang H."/>
            <person name="Wang A."/>
            <person name="Jiang F."/>
            <person name="Liu H."/>
            <person name="Zhao H."/>
            <person name="Xu D."/>
            <person name="Zhang Y."/>
        </authorList>
    </citation>
    <scope>NUCLEOTIDE SEQUENCE [LARGE SCALE GENOMIC DNA]</scope>
    <source>
        <strain evidence="2">cv. Punajuju</strain>
        <tissue evidence="1">Leaves</tissue>
    </source>
</reference>
<comment type="caution">
    <text evidence="1">The sequence shown here is derived from an EMBL/GenBank/DDBJ whole genome shotgun (WGS) entry which is preliminary data.</text>
</comment>